<name>A0A1Y6C604_9PROT</name>
<proteinExistence type="predicted"/>
<organism evidence="2 3">
    <name type="scientific">Tistlia consotensis USBA 355</name>
    <dbReference type="NCBI Taxonomy" id="560819"/>
    <lineage>
        <taxon>Bacteria</taxon>
        <taxon>Pseudomonadati</taxon>
        <taxon>Pseudomonadota</taxon>
        <taxon>Alphaproteobacteria</taxon>
        <taxon>Rhodospirillales</taxon>
        <taxon>Rhodovibrionaceae</taxon>
        <taxon>Tistlia</taxon>
    </lineage>
</organism>
<dbReference type="PANTHER" id="PTHR46112:SF2">
    <property type="entry name" value="XAA-PRO AMINOPEPTIDASE P-RELATED"/>
    <property type="match status" value="1"/>
</dbReference>
<keyword evidence="2" id="KW-0645">Protease</keyword>
<feature type="domain" description="Peptidase M24" evidence="1">
    <location>
        <begin position="176"/>
        <end position="377"/>
    </location>
</feature>
<dbReference type="InterPro" id="IPR036005">
    <property type="entry name" value="Creatinase/aminopeptidase-like"/>
</dbReference>
<dbReference type="Proteomes" id="UP000192917">
    <property type="component" value="Unassembled WGS sequence"/>
</dbReference>
<keyword evidence="2" id="KW-0031">Aminopeptidase</keyword>
<keyword evidence="3" id="KW-1185">Reference proteome</keyword>
<accession>A0A1Y6C604</accession>
<dbReference type="STRING" id="560819.SAMN05428998_1179"/>
<evidence type="ECO:0000259" key="1">
    <source>
        <dbReference type="Pfam" id="PF00557"/>
    </source>
</evidence>
<dbReference type="PANTHER" id="PTHR46112">
    <property type="entry name" value="AMINOPEPTIDASE"/>
    <property type="match status" value="1"/>
</dbReference>
<dbReference type="AlphaFoldDB" id="A0A1Y6C604"/>
<dbReference type="CDD" id="cd01066">
    <property type="entry name" value="APP_MetAP"/>
    <property type="match status" value="1"/>
</dbReference>
<dbReference type="SUPFAM" id="SSF55920">
    <property type="entry name" value="Creatinase/aminopeptidase"/>
    <property type="match status" value="1"/>
</dbReference>
<protein>
    <submittedName>
        <fullName evidence="2">Xaa-Pro aminopeptidase</fullName>
    </submittedName>
</protein>
<dbReference type="InterPro" id="IPR000994">
    <property type="entry name" value="Pept_M24"/>
</dbReference>
<evidence type="ECO:0000313" key="2">
    <source>
        <dbReference type="EMBL" id="SMF47520.1"/>
    </source>
</evidence>
<sequence>MDYPESGLDLAAEARRKVFEQAGDDVGVIVASHPPIKGYLSGYFSMHHDLNPRYLSAVVAGRETAALVVSAADAGPAVEALGDPALVHRYGFFCFEAAGPADPQGYDGPGSPGFEEAVVAALAATAPAGTVIGVDRSNGDGLWTLIREARGVDRVVDVTRAIGEARKTKLDGEVARIAKATKLVEEGIQAVVAEAAVGMTELEAASLIAACMVRGGGNPRLISVTSGPRSALADCYPKSRKVEPGDLLRIDAGCVVQGYTSDMARTLVFGEPDRLQATRYNAIRVGLEEELQMIRAGASTRRIFEDTVGIVRRSGIPTYRRQHVGHGIGLAGSYDFPLLAPGSDATLEAGMCLCVETPYYVLGWGGMMVEDTIRVTETGYEPITTIPRDMVSVG</sequence>
<dbReference type="InterPro" id="IPR050659">
    <property type="entry name" value="Peptidase_M24B"/>
</dbReference>
<reference evidence="2 3" key="1">
    <citation type="submission" date="2017-04" db="EMBL/GenBank/DDBJ databases">
        <authorList>
            <person name="Afonso C.L."/>
            <person name="Miller P.J."/>
            <person name="Scott M.A."/>
            <person name="Spackman E."/>
            <person name="Goraichik I."/>
            <person name="Dimitrov K.M."/>
            <person name="Suarez D.L."/>
            <person name="Swayne D.E."/>
        </authorList>
    </citation>
    <scope>NUCLEOTIDE SEQUENCE [LARGE SCALE GENOMIC DNA]</scope>
    <source>
        <strain evidence="2 3">USBA 355</strain>
    </source>
</reference>
<dbReference type="Gene3D" id="3.90.230.10">
    <property type="entry name" value="Creatinase/methionine aminopeptidase superfamily"/>
    <property type="match status" value="1"/>
</dbReference>
<dbReference type="EMBL" id="FWZX01000017">
    <property type="protein sequence ID" value="SMF47520.1"/>
    <property type="molecule type" value="Genomic_DNA"/>
</dbReference>
<evidence type="ECO:0000313" key="3">
    <source>
        <dbReference type="Proteomes" id="UP000192917"/>
    </source>
</evidence>
<dbReference type="Pfam" id="PF00557">
    <property type="entry name" value="Peptidase_M24"/>
    <property type="match status" value="1"/>
</dbReference>
<keyword evidence="2" id="KW-0378">Hydrolase</keyword>
<dbReference type="GO" id="GO:0004177">
    <property type="term" value="F:aminopeptidase activity"/>
    <property type="evidence" value="ECO:0007669"/>
    <property type="project" value="UniProtKB-KW"/>
</dbReference>
<gene>
    <name evidence="2" type="ORF">SAMN05428998_1179</name>
</gene>
<dbReference type="RefSeq" id="WP_085124245.1">
    <property type="nucleotide sequence ID" value="NZ_FWZX01000017.1"/>
</dbReference>